<feature type="transmembrane region" description="Helical" evidence="4">
    <location>
        <begin position="6"/>
        <end position="24"/>
    </location>
</feature>
<feature type="transmembrane region" description="Helical" evidence="4">
    <location>
        <begin position="303"/>
        <end position="321"/>
    </location>
</feature>
<protein>
    <submittedName>
        <fullName evidence="6">Polysaccharide-forming b-glycosyltransferase-related protein, glycosyltransferase family 2 protein</fullName>
    </submittedName>
</protein>
<dbReference type="KEGG" id="chu:CHU_2174"/>
<feature type="transmembrane region" description="Helical" evidence="4">
    <location>
        <begin position="276"/>
        <end position="297"/>
    </location>
</feature>
<gene>
    <name evidence="6" type="primary">ycdQ</name>
    <name evidence="6" type="ordered locus">CHU_2174</name>
</gene>
<keyword evidence="2" id="KW-0328">Glycosyltransferase</keyword>
<comment type="similarity">
    <text evidence="1">Belongs to the glycosyltransferase 2 family.</text>
</comment>
<dbReference type="Gene3D" id="3.90.550.10">
    <property type="entry name" value="Spore Coat Polysaccharide Biosynthesis Protein SpsA, Chain A"/>
    <property type="match status" value="1"/>
</dbReference>
<keyword evidence="4" id="KW-1133">Transmembrane helix</keyword>
<evidence type="ECO:0000256" key="3">
    <source>
        <dbReference type="ARBA" id="ARBA00022679"/>
    </source>
</evidence>
<keyword evidence="3" id="KW-0808">Transferase</keyword>
<proteinExistence type="inferred from homology"/>
<evidence type="ECO:0000259" key="5">
    <source>
        <dbReference type="Pfam" id="PF00535"/>
    </source>
</evidence>
<dbReference type="EMBL" id="CP000383">
    <property type="protein sequence ID" value="ABG59437.1"/>
    <property type="molecule type" value="Genomic_DNA"/>
</dbReference>
<dbReference type="InterPro" id="IPR001173">
    <property type="entry name" value="Glyco_trans_2-like"/>
</dbReference>
<evidence type="ECO:0000313" key="6">
    <source>
        <dbReference type="EMBL" id="ABG59437.1"/>
    </source>
</evidence>
<feature type="domain" description="Glycosyltransferase 2-like" evidence="5">
    <location>
        <begin position="45"/>
        <end position="181"/>
    </location>
</feature>
<evidence type="ECO:0000256" key="4">
    <source>
        <dbReference type="SAM" id="Phobius"/>
    </source>
</evidence>
<evidence type="ECO:0000256" key="1">
    <source>
        <dbReference type="ARBA" id="ARBA00006739"/>
    </source>
</evidence>
<dbReference type="CDD" id="cd04192">
    <property type="entry name" value="GT_2_like_e"/>
    <property type="match status" value="1"/>
</dbReference>
<dbReference type="RefSeq" id="WP_011585554.1">
    <property type="nucleotide sequence ID" value="NC_008255.1"/>
</dbReference>
<organism evidence="6 7">
    <name type="scientific">Cytophaga hutchinsonii (strain ATCC 33406 / DSM 1761 / CIP 103989 / NBRC 15051 / NCIMB 9469 / D465)</name>
    <dbReference type="NCBI Taxonomy" id="269798"/>
    <lineage>
        <taxon>Bacteria</taxon>
        <taxon>Pseudomonadati</taxon>
        <taxon>Bacteroidota</taxon>
        <taxon>Cytophagia</taxon>
        <taxon>Cytophagales</taxon>
        <taxon>Cytophagaceae</taxon>
        <taxon>Cytophaga</taxon>
    </lineage>
</organism>
<dbReference type="GO" id="GO:0016757">
    <property type="term" value="F:glycosyltransferase activity"/>
    <property type="evidence" value="ECO:0007669"/>
    <property type="project" value="UniProtKB-KW"/>
</dbReference>
<dbReference type="Proteomes" id="UP000001822">
    <property type="component" value="Chromosome"/>
</dbReference>
<accession>A0A6N4ST23</accession>
<name>A0A6N4ST23_CYTH3</name>
<dbReference type="OrthoDB" id="9800276at2"/>
<sequence length="376" mass="42752">MSFIPYLFLAYAIVYISYQCVLLYRIRFHHKPPSFFARAQRPVISILIAARNEEKNILTCLQAVEKLSYPAENIEVWIGDDQSTDATHTIVAAFIHNKPNYHLVSIQPSAGHVKGKANVLAQLAKQARGAFLFITDADIQVPTHWIEALFAGFEENTGIVSGSTIVAGDSLFARTQRIDWAYASGMIHVVSDMHIPVTAVGNNMAIQRLCYDDTGGYENLSFSVTEDLELFLASLKKGWGFRNLLDAGSTATTAPLKTLKEALQQRKRWISGAFRLPKILVIFLVLQAMFFPMLVLAFIFIHWIWIVVIWLIIFNLHMSFIDQVACKMGINSLRRNSILFELNRYFFPLLLFMYRLLPLGVQWKGRTYKGKDIQPK</sequence>
<dbReference type="AlphaFoldDB" id="A0A6N4ST23"/>
<dbReference type="PANTHER" id="PTHR43630">
    <property type="entry name" value="POLY-BETA-1,6-N-ACETYL-D-GLUCOSAMINE SYNTHASE"/>
    <property type="match status" value="1"/>
</dbReference>
<evidence type="ECO:0000256" key="2">
    <source>
        <dbReference type="ARBA" id="ARBA00022676"/>
    </source>
</evidence>
<dbReference type="InterPro" id="IPR029044">
    <property type="entry name" value="Nucleotide-diphossugar_trans"/>
</dbReference>
<dbReference type="PANTHER" id="PTHR43630:SF1">
    <property type="entry name" value="POLY-BETA-1,6-N-ACETYL-D-GLUCOSAMINE SYNTHASE"/>
    <property type="match status" value="1"/>
</dbReference>
<keyword evidence="4" id="KW-0812">Transmembrane</keyword>
<keyword evidence="7" id="KW-1185">Reference proteome</keyword>
<evidence type="ECO:0000313" key="7">
    <source>
        <dbReference type="Proteomes" id="UP000001822"/>
    </source>
</evidence>
<dbReference type="Pfam" id="PF00535">
    <property type="entry name" value="Glycos_transf_2"/>
    <property type="match status" value="1"/>
</dbReference>
<reference evidence="6 7" key="1">
    <citation type="journal article" date="2007" name="Appl. Environ. Microbiol.">
        <title>Genome sequence of the cellulolytic gliding bacterium Cytophaga hutchinsonii.</title>
        <authorList>
            <person name="Xie G."/>
            <person name="Bruce D.C."/>
            <person name="Challacombe J.F."/>
            <person name="Chertkov O."/>
            <person name="Detter J.C."/>
            <person name="Gilna P."/>
            <person name="Han C.S."/>
            <person name="Lucas S."/>
            <person name="Misra M."/>
            <person name="Myers G.L."/>
            <person name="Richardson P."/>
            <person name="Tapia R."/>
            <person name="Thayer N."/>
            <person name="Thompson L.S."/>
            <person name="Brettin T.S."/>
            <person name="Henrissat B."/>
            <person name="Wilson D.B."/>
            <person name="McBride M.J."/>
        </authorList>
    </citation>
    <scope>NUCLEOTIDE SEQUENCE [LARGE SCALE GENOMIC DNA]</scope>
    <source>
        <strain evidence="7">ATCC 33406 / DSM 1761 / CIP 103989 / NBRC 15051 / NCIMB 9469 / D465</strain>
    </source>
</reference>
<dbReference type="SMR" id="A0A6N4ST23"/>
<feature type="transmembrane region" description="Helical" evidence="4">
    <location>
        <begin position="342"/>
        <end position="361"/>
    </location>
</feature>
<keyword evidence="4" id="KW-0472">Membrane</keyword>
<dbReference type="SUPFAM" id="SSF53448">
    <property type="entry name" value="Nucleotide-diphospho-sugar transferases"/>
    <property type="match status" value="1"/>
</dbReference>